<dbReference type="InterPro" id="IPR003918">
    <property type="entry name" value="NADH_UbQ_OxRdtase"/>
</dbReference>
<dbReference type="GO" id="GO:0008137">
    <property type="term" value="F:NADH dehydrogenase (ubiquinone) activity"/>
    <property type="evidence" value="ECO:0007669"/>
    <property type="project" value="InterPro"/>
</dbReference>
<gene>
    <name evidence="9" type="ORF">B1A_15106</name>
</gene>
<evidence type="ECO:0000256" key="2">
    <source>
        <dbReference type="ARBA" id="ARBA00022475"/>
    </source>
</evidence>
<protein>
    <submittedName>
        <fullName evidence="9">NADH/Ubiquinone/plastoquinone (Complex I)</fullName>
    </submittedName>
</protein>
<dbReference type="Pfam" id="PF00361">
    <property type="entry name" value="Proton_antipo_M"/>
    <property type="match status" value="1"/>
</dbReference>
<evidence type="ECO:0000256" key="4">
    <source>
        <dbReference type="ARBA" id="ARBA00022989"/>
    </source>
</evidence>
<evidence type="ECO:0000256" key="3">
    <source>
        <dbReference type="ARBA" id="ARBA00022692"/>
    </source>
</evidence>
<dbReference type="InterPro" id="IPR052175">
    <property type="entry name" value="ComplexI-like_HydComp"/>
</dbReference>
<dbReference type="GO" id="GO:0042773">
    <property type="term" value="P:ATP synthesis coupled electron transport"/>
    <property type="evidence" value="ECO:0007669"/>
    <property type="project" value="InterPro"/>
</dbReference>
<reference evidence="9" key="1">
    <citation type="submission" date="2013-08" db="EMBL/GenBank/DDBJ databases">
        <authorList>
            <person name="Mendez C."/>
            <person name="Richter M."/>
            <person name="Ferrer M."/>
            <person name="Sanchez J."/>
        </authorList>
    </citation>
    <scope>NUCLEOTIDE SEQUENCE</scope>
</reference>
<name>T1AQU6_9ZZZZ</name>
<dbReference type="PANTHER" id="PTHR42682">
    <property type="entry name" value="HYDROGENASE-4 COMPONENT F"/>
    <property type="match status" value="1"/>
</dbReference>
<accession>T1AQU6</accession>
<evidence type="ECO:0000256" key="6">
    <source>
        <dbReference type="ARBA" id="ARBA00023136"/>
    </source>
</evidence>
<feature type="transmembrane region" description="Helical" evidence="7">
    <location>
        <begin position="5"/>
        <end position="21"/>
    </location>
</feature>
<keyword evidence="2" id="KW-1003">Cell membrane</keyword>
<proteinExistence type="predicted"/>
<evidence type="ECO:0000256" key="7">
    <source>
        <dbReference type="SAM" id="Phobius"/>
    </source>
</evidence>
<keyword evidence="3 7" id="KW-0812">Transmembrane</keyword>
<dbReference type="GO" id="GO:0005886">
    <property type="term" value="C:plasma membrane"/>
    <property type="evidence" value="ECO:0007669"/>
    <property type="project" value="UniProtKB-SubCell"/>
</dbReference>
<reference evidence="9" key="2">
    <citation type="journal article" date="2014" name="ISME J.">
        <title>Microbial stratification in low pH oxic and suboxic macroscopic growths along an acid mine drainage.</title>
        <authorList>
            <person name="Mendez-Garcia C."/>
            <person name="Mesa V."/>
            <person name="Sprenger R.R."/>
            <person name="Richter M."/>
            <person name="Diez M.S."/>
            <person name="Solano J."/>
            <person name="Bargiela R."/>
            <person name="Golyshina O.V."/>
            <person name="Manteca A."/>
            <person name="Ramos J.L."/>
            <person name="Gallego J.R."/>
            <person name="Llorente I."/>
            <person name="Martins Dos Santos V.A."/>
            <person name="Jensen O.N."/>
            <person name="Pelaez A.I."/>
            <person name="Sanchez J."/>
            <person name="Ferrer M."/>
        </authorList>
    </citation>
    <scope>NUCLEOTIDE SEQUENCE</scope>
</reference>
<feature type="domain" description="NADH:quinone oxidoreductase/Mrp antiporter transmembrane" evidence="8">
    <location>
        <begin position="25"/>
        <end position="165"/>
    </location>
</feature>
<sequence>RRIRVYFVVFGLFATAMMGAVETANLGLLFILVEAATLASVVMVPIEGRTEGLEAGWKYVIISSLGITIALAGTLFVFYAATGLAGSPDQHLTWAYLVAHAHQLSPVGVRLGFLLAVVGYGTKVGLAPMHTWLPDAHSEAPSPASAMLSGALLNVGMYAIIRFVAIA</sequence>
<evidence type="ECO:0000259" key="8">
    <source>
        <dbReference type="Pfam" id="PF00361"/>
    </source>
</evidence>
<comment type="subcellular location">
    <subcellularLocation>
        <location evidence="1">Cell membrane</location>
        <topology evidence="1">Multi-pass membrane protein</topology>
    </subcellularLocation>
</comment>
<comment type="caution">
    <text evidence="9">The sequence shown here is derived from an EMBL/GenBank/DDBJ whole genome shotgun (WGS) entry which is preliminary data.</text>
</comment>
<evidence type="ECO:0000256" key="5">
    <source>
        <dbReference type="ARBA" id="ARBA00023002"/>
    </source>
</evidence>
<dbReference type="InterPro" id="IPR001750">
    <property type="entry name" value="ND/Mrp_TM"/>
</dbReference>
<feature type="non-terminal residue" evidence="9">
    <location>
        <position position="167"/>
    </location>
</feature>
<feature type="non-terminal residue" evidence="9">
    <location>
        <position position="1"/>
    </location>
</feature>
<keyword evidence="9" id="KW-0830">Ubiquinone</keyword>
<evidence type="ECO:0000256" key="1">
    <source>
        <dbReference type="ARBA" id="ARBA00004651"/>
    </source>
</evidence>
<feature type="transmembrane region" description="Helical" evidence="7">
    <location>
        <begin position="59"/>
        <end position="81"/>
    </location>
</feature>
<dbReference type="AlphaFoldDB" id="T1AQU6"/>
<organism evidence="9">
    <name type="scientific">mine drainage metagenome</name>
    <dbReference type="NCBI Taxonomy" id="410659"/>
    <lineage>
        <taxon>unclassified sequences</taxon>
        <taxon>metagenomes</taxon>
        <taxon>ecological metagenomes</taxon>
    </lineage>
</organism>
<feature type="transmembrane region" description="Helical" evidence="7">
    <location>
        <begin position="144"/>
        <end position="165"/>
    </location>
</feature>
<dbReference type="GO" id="GO:0016491">
    <property type="term" value="F:oxidoreductase activity"/>
    <property type="evidence" value="ECO:0007669"/>
    <property type="project" value="UniProtKB-KW"/>
</dbReference>
<keyword evidence="5" id="KW-0560">Oxidoreductase</keyword>
<keyword evidence="4 7" id="KW-1133">Transmembrane helix</keyword>
<evidence type="ECO:0000313" key="9">
    <source>
        <dbReference type="EMBL" id="EQD44430.1"/>
    </source>
</evidence>
<keyword evidence="6 7" id="KW-0472">Membrane</keyword>
<dbReference type="PRINTS" id="PR01437">
    <property type="entry name" value="NUOXDRDTASE4"/>
</dbReference>
<dbReference type="EMBL" id="AUZX01011082">
    <property type="protein sequence ID" value="EQD44430.1"/>
    <property type="molecule type" value="Genomic_DNA"/>
</dbReference>